<keyword evidence="3" id="KW-1185">Reference proteome</keyword>
<comment type="caution">
    <text evidence="2">The sequence shown here is derived from an EMBL/GenBank/DDBJ whole genome shotgun (WGS) entry which is preliminary data.</text>
</comment>
<dbReference type="PANTHER" id="PTHR43464:SF90">
    <property type="entry name" value="METHYLTRANSFERASE TYPE 11"/>
    <property type="match status" value="1"/>
</dbReference>
<dbReference type="EMBL" id="JAAIKT010000004">
    <property type="protein sequence ID" value="NEW69966.1"/>
    <property type="molecule type" value="Genomic_DNA"/>
</dbReference>
<dbReference type="Pfam" id="PF13649">
    <property type="entry name" value="Methyltransf_25"/>
    <property type="match status" value="1"/>
</dbReference>
<dbReference type="GO" id="GO:0032259">
    <property type="term" value="P:methylation"/>
    <property type="evidence" value="ECO:0007669"/>
    <property type="project" value="UniProtKB-KW"/>
</dbReference>
<feature type="domain" description="Methyltransferase" evidence="1">
    <location>
        <begin position="46"/>
        <end position="144"/>
    </location>
</feature>
<reference evidence="2" key="1">
    <citation type="submission" date="2020-02" db="EMBL/GenBank/DDBJ databases">
        <title>A new Streptomyces sp. for controlling soil-borne diseases.</title>
        <authorList>
            <person name="Li X."/>
            <person name="Tian Y."/>
            <person name="Gao K."/>
        </authorList>
    </citation>
    <scope>NUCLEOTIDE SEQUENCE [LARGE SCALE GENOMIC DNA]</scope>
    <source>
        <strain evidence="2">0250</strain>
    </source>
</reference>
<gene>
    <name evidence="2" type="ORF">G4H13_05980</name>
</gene>
<evidence type="ECO:0000313" key="3">
    <source>
        <dbReference type="Proteomes" id="UP000476310"/>
    </source>
</evidence>
<dbReference type="PANTHER" id="PTHR43464">
    <property type="entry name" value="METHYLTRANSFERASE"/>
    <property type="match status" value="1"/>
</dbReference>
<dbReference type="Gene3D" id="3.40.50.150">
    <property type="entry name" value="Vaccinia Virus protein VP39"/>
    <property type="match status" value="1"/>
</dbReference>
<organism evidence="2 3">
    <name type="scientific">Streptomyces rhizosphaericus</name>
    <dbReference type="NCBI Taxonomy" id="114699"/>
    <lineage>
        <taxon>Bacteria</taxon>
        <taxon>Bacillati</taxon>
        <taxon>Actinomycetota</taxon>
        <taxon>Actinomycetes</taxon>
        <taxon>Kitasatosporales</taxon>
        <taxon>Streptomycetaceae</taxon>
        <taxon>Streptomyces</taxon>
        <taxon>Streptomyces violaceusniger group</taxon>
    </lineage>
</organism>
<dbReference type="GO" id="GO:0008168">
    <property type="term" value="F:methyltransferase activity"/>
    <property type="evidence" value="ECO:0007669"/>
    <property type="project" value="UniProtKB-KW"/>
</dbReference>
<dbReference type="AlphaFoldDB" id="A0A6G4A997"/>
<dbReference type="Proteomes" id="UP000476310">
    <property type="component" value="Unassembled WGS sequence"/>
</dbReference>
<name>A0A6G4A997_9ACTN</name>
<evidence type="ECO:0000313" key="2">
    <source>
        <dbReference type="EMBL" id="NEW69966.1"/>
    </source>
</evidence>
<keyword evidence="2" id="KW-0489">Methyltransferase</keyword>
<dbReference type="SUPFAM" id="SSF53335">
    <property type="entry name" value="S-adenosyl-L-methionine-dependent methyltransferases"/>
    <property type="match status" value="1"/>
</dbReference>
<dbReference type="InterPro" id="IPR029063">
    <property type="entry name" value="SAM-dependent_MTases_sf"/>
</dbReference>
<sequence>MDTTTRTPRTPEVDETVYRLDGPLRWALGEVQDLLRAAGAGPGQRVLDVGAGTGYATVPAARTVGAEGGVHCVDGSAPLLEVLQERVRREGLAGRVTTQVGALVPLPVADRGYDLVICTYVLHELAEQAPAAVAEMHRALRPGGRLVIADYRKTSDPVRNREIEAWYARQPDGAGPEERHLRFTLGDMEEMLRAAGFQQTHLSTWHDFHTHAIAAR</sequence>
<accession>A0A6G4A997</accession>
<dbReference type="RefSeq" id="WP_164424491.1">
    <property type="nucleotide sequence ID" value="NZ_JAAIKT010000004.1"/>
</dbReference>
<protein>
    <submittedName>
        <fullName evidence="2">Class I SAM-dependent methyltransferase</fullName>
    </submittedName>
</protein>
<evidence type="ECO:0000259" key="1">
    <source>
        <dbReference type="Pfam" id="PF13649"/>
    </source>
</evidence>
<proteinExistence type="predicted"/>
<dbReference type="CDD" id="cd02440">
    <property type="entry name" value="AdoMet_MTases"/>
    <property type="match status" value="1"/>
</dbReference>
<keyword evidence="2" id="KW-0808">Transferase</keyword>
<dbReference type="InterPro" id="IPR041698">
    <property type="entry name" value="Methyltransf_25"/>
</dbReference>